<gene>
    <name evidence="1" type="ORF">P171DRAFT_136338</name>
</gene>
<comment type="caution">
    <text evidence="1">The sequence shown here is derived from an EMBL/GenBank/DDBJ whole genome shotgun (WGS) entry which is preliminary data.</text>
</comment>
<proteinExistence type="predicted"/>
<accession>A0A9P4UIF0</accession>
<keyword evidence="2" id="KW-1185">Reference proteome</keyword>
<dbReference type="OrthoDB" id="3781418at2759"/>
<evidence type="ECO:0000313" key="1">
    <source>
        <dbReference type="EMBL" id="KAF2450232.1"/>
    </source>
</evidence>
<evidence type="ECO:0000313" key="2">
    <source>
        <dbReference type="Proteomes" id="UP000799764"/>
    </source>
</evidence>
<organism evidence="1 2">
    <name type="scientific">Karstenula rhodostoma CBS 690.94</name>
    <dbReference type="NCBI Taxonomy" id="1392251"/>
    <lineage>
        <taxon>Eukaryota</taxon>
        <taxon>Fungi</taxon>
        <taxon>Dikarya</taxon>
        <taxon>Ascomycota</taxon>
        <taxon>Pezizomycotina</taxon>
        <taxon>Dothideomycetes</taxon>
        <taxon>Pleosporomycetidae</taxon>
        <taxon>Pleosporales</taxon>
        <taxon>Massarineae</taxon>
        <taxon>Didymosphaeriaceae</taxon>
        <taxon>Karstenula</taxon>
    </lineage>
</organism>
<dbReference type="Proteomes" id="UP000799764">
    <property type="component" value="Unassembled WGS sequence"/>
</dbReference>
<sequence>MKCRIAFSKCVQKDLLGLEACQQIKCQDRDCANCDSECTKASSIVIASEAERREAVAEEAEEREAISENNSNDDIELADGMNPLFVPSCPKYCVGNRQACLEKGGSVAQCNRQGCNGMCLRMCGWCEAFKAPTPRPPFIET</sequence>
<dbReference type="AlphaFoldDB" id="A0A9P4UIF0"/>
<dbReference type="EMBL" id="MU001493">
    <property type="protein sequence ID" value="KAF2450232.1"/>
    <property type="molecule type" value="Genomic_DNA"/>
</dbReference>
<protein>
    <submittedName>
        <fullName evidence="1">Uncharacterized protein</fullName>
    </submittedName>
</protein>
<reference evidence="1" key="1">
    <citation type="journal article" date="2020" name="Stud. Mycol.">
        <title>101 Dothideomycetes genomes: a test case for predicting lifestyles and emergence of pathogens.</title>
        <authorList>
            <person name="Haridas S."/>
            <person name="Albert R."/>
            <person name="Binder M."/>
            <person name="Bloem J."/>
            <person name="Labutti K."/>
            <person name="Salamov A."/>
            <person name="Andreopoulos B."/>
            <person name="Baker S."/>
            <person name="Barry K."/>
            <person name="Bills G."/>
            <person name="Bluhm B."/>
            <person name="Cannon C."/>
            <person name="Castanera R."/>
            <person name="Culley D."/>
            <person name="Daum C."/>
            <person name="Ezra D."/>
            <person name="Gonzalez J."/>
            <person name="Henrissat B."/>
            <person name="Kuo A."/>
            <person name="Liang C."/>
            <person name="Lipzen A."/>
            <person name="Lutzoni F."/>
            <person name="Magnuson J."/>
            <person name="Mondo S."/>
            <person name="Nolan M."/>
            <person name="Ohm R."/>
            <person name="Pangilinan J."/>
            <person name="Park H.-J."/>
            <person name="Ramirez L."/>
            <person name="Alfaro M."/>
            <person name="Sun H."/>
            <person name="Tritt A."/>
            <person name="Yoshinaga Y."/>
            <person name="Zwiers L.-H."/>
            <person name="Turgeon B."/>
            <person name="Goodwin S."/>
            <person name="Spatafora J."/>
            <person name="Crous P."/>
            <person name="Grigoriev I."/>
        </authorList>
    </citation>
    <scope>NUCLEOTIDE SEQUENCE</scope>
    <source>
        <strain evidence="1">CBS 690.94</strain>
    </source>
</reference>
<name>A0A9P4UIF0_9PLEO</name>